<dbReference type="InterPro" id="IPR011990">
    <property type="entry name" value="TPR-like_helical_dom_sf"/>
</dbReference>
<evidence type="ECO:0000313" key="3">
    <source>
        <dbReference type="Proteomes" id="UP000186917"/>
    </source>
</evidence>
<keyword evidence="3" id="KW-1185">Reference proteome</keyword>
<organism evidence="2 3">
    <name type="scientific">Filimonas lacunae</name>
    <dbReference type="NCBI Taxonomy" id="477680"/>
    <lineage>
        <taxon>Bacteria</taxon>
        <taxon>Pseudomonadati</taxon>
        <taxon>Bacteroidota</taxon>
        <taxon>Chitinophagia</taxon>
        <taxon>Chitinophagales</taxon>
        <taxon>Chitinophagaceae</taxon>
        <taxon>Filimonas</taxon>
    </lineage>
</organism>
<dbReference type="PROSITE" id="PS51257">
    <property type="entry name" value="PROKAR_LIPOPROTEIN"/>
    <property type="match status" value="1"/>
</dbReference>
<dbReference type="EMBL" id="FTOR01000001">
    <property type="protein sequence ID" value="SIS83025.1"/>
    <property type="molecule type" value="Genomic_DNA"/>
</dbReference>
<dbReference type="RefSeq" id="WP_076377065.1">
    <property type="nucleotide sequence ID" value="NZ_AP017422.1"/>
</dbReference>
<dbReference type="Pfam" id="PF14322">
    <property type="entry name" value="SusD-like_3"/>
    <property type="match status" value="1"/>
</dbReference>
<protein>
    <submittedName>
        <fullName evidence="2">SusD family protein</fullName>
    </submittedName>
</protein>
<accession>A0A1N7MA81</accession>
<dbReference type="Gene3D" id="1.25.40.390">
    <property type="match status" value="2"/>
</dbReference>
<dbReference type="STRING" id="477680.SAMN05421788_1011470"/>
<name>A0A1N7MA81_9BACT</name>
<reference evidence="3" key="1">
    <citation type="submission" date="2017-01" db="EMBL/GenBank/DDBJ databases">
        <authorList>
            <person name="Varghese N."/>
            <person name="Submissions S."/>
        </authorList>
    </citation>
    <scope>NUCLEOTIDE SEQUENCE [LARGE SCALE GENOMIC DNA]</scope>
    <source>
        <strain evidence="3">DSM 21054</strain>
    </source>
</reference>
<sequence length="493" mass="54870">MKVKILSILAVSVISLSSCKKFLEQEPDNRTEINSVEKVAQLVGTAYPSYGYMAMAELYSDNACDKGPLVSGTNTTTPFPEMYNWEEVASTGNNTPYQYWTGVYEGIAAANQALKSIKEYNLGAAADPYRGEALLARAYGHFMLVTFFAKAYVPGGANDSPGIPYVLEPEEAAIKKYGRGTVASVYAQIEEDIEEGIPLLTGGTWAVPAYHFTPAAAHAFAARFYSFKAEWAKVVDHANLIFTGGDFTGNIRNIAAETPSLSADEYRQWFNKGDKKFNLLLHETYSVYQRSTSYGTSRYGLGVNVYSGYYTKASPAGGTFYYRSWTSGTGNYTLYKYWEYFYYTNVSAGTGRPYIMLPLLTSDEALMNRAEAYAQLGMLDRAIADCDLMASVRISGYSKAAYGVTAEKSKAYFNVTDDQEAIILTVLDFKRRAFMAEGLRWLDVLRHRITVKHDYIDVNNDATYKELGPDDNRRMFQIPESAQKASNLAPNPR</sequence>
<evidence type="ECO:0000259" key="1">
    <source>
        <dbReference type="Pfam" id="PF14322"/>
    </source>
</evidence>
<feature type="domain" description="SusD-like N-terminal" evidence="1">
    <location>
        <begin position="21"/>
        <end position="225"/>
    </location>
</feature>
<dbReference type="SUPFAM" id="SSF48452">
    <property type="entry name" value="TPR-like"/>
    <property type="match status" value="1"/>
</dbReference>
<gene>
    <name evidence="2" type="ORF">SAMN05421788_1011470</name>
</gene>
<dbReference type="Proteomes" id="UP000186917">
    <property type="component" value="Unassembled WGS sequence"/>
</dbReference>
<dbReference type="InterPro" id="IPR033985">
    <property type="entry name" value="SusD-like_N"/>
</dbReference>
<dbReference type="GO" id="GO:0009279">
    <property type="term" value="C:cell outer membrane"/>
    <property type="evidence" value="ECO:0007669"/>
    <property type="project" value="UniProtKB-SubCell"/>
</dbReference>
<proteinExistence type="predicted"/>
<evidence type="ECO:0000313" key="2">
    <source>
        <dbReference type="EMBL" id="SIS83025.1"/>
    </source>
</evidence>
<dbReference type="AlphaFoldDB" id="A0A1N7MA81"/>